<organism evidence="2 3">
    <name type="scientific">Sagittula marina</name>
    <dbReference type="NCBI Taxonomy" id="943940"/>
    <lineage>
        <taxon>Bacteria</taxon>
        <taxon>Pseudomonadati</taxon>
        <taxon>Pseudomonadota</taxon>
        <taxon>Alphaproteobacteria</taxon>
        <taxon>Rhodobacterales</taxon>
        <taxon>Roseobacteraceae</taxon>
        <taxon>Sagittula</taxon>
    </lineage>
</organism>
<protein>
    <recommendedName>
        <fullName evidence="4">PAS domain-containing protein</fullName>
    </recommendedName>
</protein>
<evidence type="ECO:0008006" key="4">
    <source>
        <dbReference type="Google" id="ProtNLM"/>
    </source>
</evidence>
<comment type="caution">
    <text evidence="2">The sequence shown here is derived from an EMBL/GenBank/DDBJ whole genome shotgun (WGS) entry which is preliminary data.</text>
</comment>
<keyword evidence="3" id="KW-1185">Reference proteome</keyword>
<dbReference type="InterPro" id="IPR009922">
    <property type="entry name" value="DUF1457"/>
</dbReference>
<feature type="region of interest" description="Disordered" evidence="1">
    <location>
        <begin position="200"/>
        <end position="234"/>
    </location>
</feature>
<dbReference type="Pfam" id="PF07310">
    <property type="entry name" value="PAS_5"/>
    <property type="match status" value="1"/>
</dbReference>
<gene>
    <name evidence="2" type="ORF">GGQ68_001630</name>
</gene>
<feature type="compositionally biased region" description="Basic and acidic residues" evidence="1">
    <location>
        <begin position="15"/>
        <end position="24"/>
    </location>
</feature>
<evidence type="ECO:0000313" key="3">
    <source>
        <dbReference type="Proteomes" id="UP000541426"/>
    </source>
</evidence>
<feature type="compositionally biased region" description="Basic and acidic residues" evidence="1">
    <location>
        <begin position="200"/>
        <end position="213"/>
    </location>
</feature>
<accession>A0A7W6DPH3</accession>
<feature type="region of interest" description="Disordered" evidence="1">
    <location>
        <begin position="1"/>
        <end position="24"/>
    </location>
</feature>
<dbReference type="AlphaFoldDB" id="A0A7W6DPH3"/>
<evidence type="ECO:0000256" key="1">
    <source>
        <dbReference type="SAM" id="MobiDB-lite"/>
    </source>
</evidence>
<sequence>MFGKGENGQGIVSMTEREKSRREAPLRQVEAYWRGLCDGTAVPLRSQIDPRGMEQALENAFLMERIAPTMAKVRVAGTHLNELMGMQVAGMPLSSLIAPSDREKFGEGVAALFADPAIVRMELRAEGGFGKPDITASLILLPLRSDFGDLTRGVGALVSHGRIGRTPRRFKVERVEIIPALENNIGTGVIKERKTLDLSDKQPVHSLSEDRAPFRPKSIAGSGSDTIRKETERRHLKLVVDNG</sequence>
<dbReference type="Proteomes" id="UP000541426">
    <property type="component" value="Unassembled WGS sequence"/>
</dbReference>
<evidence type="ECO:0000313" key="2">
    <source>
        <dbReference type="EMBL" id="MBB3985301.1"/>
    </source>
</evidence>
<dbReference type="EMBL" id="JACIEJ010000003">
    <property type="protein sequence ID" value="MBB3985301.1"/>
    <property type="molecule type" value="Genomic_DNA"/>
</dbReference>
<name>A0A7W6DPH3_9RHOB</name>
<dbReference type="RefSeq" id="WP_183964720.1">
    <property type="nucleotide sequence ID" value="NZ_BAABBZ010000059.1"/>
</dbReference>
<reference evidence="2 3" key="1">
    <citation type="submission" date="2020-08" db="EMBL/GenBank/DDBJ databases">
        <title>Genomic Encyclopedia of Type Strains, Phase IV (KMG-IV): sequencing the most valuable type-strain genomes for metagenomic binning, comparative biology and taxonomic classification.</title>
        <authorList>
            <person name="Goeker M."/>
        </authorList>
    </citation>
    <scope>NUCLEOTIDE SEQUENCE [LARGE SCALE GENOMIC DNA]</scope>
    <source>
        <strain evidence="2 3">DSM 102235</strain>
    </source>
</reference>
<proteinExistence type="predicted"/>